<reference evidence="3" key="1">
    <citation type="journal article" date="2023" name="G3 (Bethesda)">
        <title>Whole genome assembly and annotation of the endangered Caribbean coral Acropora cervicornis.</title>
        <authorList>
            <person name="Selwyn J.D."/>
            <person name="Vollmer S.V."/>
        </authorList>
    </citation>
    <scope>NUCLEOTIDE SEQUENCE</scope>
    <source>
        <strain evidence="3">K2</strain>
    </source>
</reference>
<keyword evidence="4" id="KW-1185">Reference proteome</keyword>
<evidence type="ECO:0000259" key="2">
    <source>
        <dbReference type="Pfam" id="PF18701"/>
    </source>
</evidence>
<feature type="region of interest" description="Disordered" evidence="1">
    <location>
        <begin position="154"/>
        <end position="180"/>
    </location>
</feature>
<dbReference type="CDD" id="cd01644">
    <property type="entry name" value="RT_pepA17"/>
    <property type="match status" value="1"/>
</dbReference>
<dbReference type="Pfam" id="PF03564">
    <property type="entry name" value="DUF1759"/>
    <property type="match status" value="1"/>
</dbReference>
<protein>
    <recommendedName>
        <fullName evidence="2">DUF5641 domain-containing protein</fullName>
    </recommendedName>
</protein>
<gene>
    <name evidence="3" type="ORF">P5673_018916</name>
</gene>
<dbReference type="InterPro" id="IPR040676">
    <property type="entry name" value="DUF5641"/>
</dbReference>
<dbReference type="PANTHER" id="PTHR47331:SF5">
    <property type="entry name" value="RIBONUCLEASE H"/>
    <property type="match status" value="1"/>
</dbReference>
<feature type="compositionally biased region" description="Polar residues" evidence="1">
    <location>
        <begin position="333"/>
        <end position="345"/>
    </location>
</feature>
<dbReference type="SUPFAM" id="SSF53098">
    <property type="entry name" value="Ribonuclease H-like"/>
    <property type="match status" value="1"/>
</dbReference>
<dbReference type="Proteomes" id="UP001249851">
    <property type="component" value="Unassembled WGS sequence"/>
</dbReference>
<dbReference type="GO" id="GO:0006259">
    <property type="term" value="P:DNA metabolic process"/>
    <property type="evidence" value="ECO:0007669"/>
    <property type="project" value="UniProtKB-ARBA"/>
</dbReference>
<dbReference type="InterPro" id="IPR036397">
    <property type="entry name" value="RNaseH_sf"/>
</dbReference>
<organism evidence="3 4">
    <name type="scientific">Acropora cervicornis</name>
    <name type="common">Staghorn coral</name>
    <dbReference type="NCBI Taxonomy" id="6130"/>
    <lineage>
        <taxon>Eukaryota</taxon>
        <taxon>Metazoa</taxon>
        <taxon>Cnidaria</taxon>
        <taxon>Anthozoa</taxon>
        <taxon>Hexacorallia</taxon>
        <taxon>Scleractinia</taxon>
        <taxon>Astrocoeniina</taxon>
        <taxon>Acroporidae</taxon>
        <taxon>Acropora</taxon>
    </lineage>
</organism>
<dbReference type="GO" id="GO:0003676">
    <property type="term" value="F:nucleic acid binding"/>
    <property type="evidence" value="ECO:0007669"/>
    <property type="project" value="InterPro"/>
</dbReference>
<accession>A0AAD9QD50</accession>
<feature type="region of interest" description="Disordered" evidence="1">
    <location>
        <begin position="1442"/>
        <end position="1463"/>
    </location>
</feature>
<dbReference type="SUPFAM" id="SSF56672">
    <property type="entry name" value="DNA/RNA polymerases"/>
    <property type="match status" value="1"/>
</dbReference>
<sequence>MSAFEDENAKSIIGNLLIAPESDSSIMQQHEVDSVTREEFTRDRNRKQTEKGQEFWVEVLRGHRDTASRRISRRIQKICSTLENIKDIEVLTQQIEDLDLLKEDLSEAFNEFHQHVEGEEDRAASYQWFDLRDRDYNECRMKISSRIHAIERRSIKASSVKSSSQSSSRSTRLSHLSSSSARSRKIKAAARAAKLEAQIGFLDKEAELKKVTMMKELAMAKAERDAMKALENEDHCETSVEDPNPSCQVQGSLNQDAPPILPKDTFTPLSLHKPSLSLRSNLQEATPLNPFSALPAGSFCPPVKSEHKENDASNPFTPATLGKPPLPVKRETQGTSVTNPSASSTVEPQVKIADLNSGQVVLREMIKLQARQTELSFLIAEQQKISSLPVQEPPMFNGNFFDYPSFIRAFETIIEARVSDDKGRLYFLNKYKSGKANDIIKGFVTLNSSNSYQRAKKLLAQRFGDPHRVSDAYETRLRKWPQIGDGHSSDLLALSDFLIQCEEAMKSVNFMSDLDSSEFLKLVSSKLPSYSGVKWCRHAFEVKKNYGRTVTFRDIVKFVETEADLATDPVFSPDALKEERKKGPDKTKIFTHRRRPPNANSFTTSTTYSQRNNYPASEPKSSSRMCPVCSKAQITVERMNDLVVKRVDKRVEVELPKTYSRTRIPHRKNQIPTPDVASKWPHLEKIVDKLYPYQSNTNVALLIGCNCPRAIKPREGILGKGDDPYAVRTLLGWGIIGPVTPYQESQDEDEEAEFATCNRIMSREIGNDAPSDLQFIPVAQSKEEITPYAVKKMFEADFSERGPAAEALSKEERKFLTIVGEGIRRCEDGHYKMPLPLRVPNPNLPNNREVAVRRLNQLKKRFVADSKYKEDYTTFMETMIKKGFAEKVPTKCRVNEQEVWYIPHHGVYHPKKPDKIRVVFDCSAEFQSHSLNKHLLQGPDLTNHLVGVLCRFRQEPIALMCDIEAMFYQVRVSEEFRDLLRFLWWEDGDTSRPPIEFRMTVHLFGATSSPGCANFALKAAADDNEENLGCAAAEFVRRDFYVDDGLKSVASIPDAIALIEDTKELCRRGGFRLHKFTSNFKEVIEAIPVEDRAEGIQKINMDRDALPIERALGVQWCIEKDSFQFRITLKDRPCTRRGILSTISSIYDPLGFAAPLLLNGKKILQGLCRGQVDWDDEVPEDIKARWMKWRSELPALQELLVPRCYKPADFGRIARVELHHFSDASTQGYGQCSYLRLKNEKGQFHCSFVMGKARVAPLKPVTVPHLELTAAVVSVKTSAQLQQELEYEDVKEVFWTDSKVVLGYIANETRRFHIFVANRVQQIQEHSSPDQWRYVDTKTNPADHASRGLTPQGLSTSNWITGPAFLWKDEVHWSATVSEESIKLSEDDPEVKTSASLVTTTDKHFPSLASRLEYFSDFHKAVVLCLFYIRKLRERIECRTRGEEQKFPEKIPQSASSSQPTPSRHITVELLQQAEMIMIKSVHEVHYEEEIKALRSTPQGSNSNTVKMSSPLLKLDPFLDANGILRVGGRLKHAELPERVKFPLILPGKNHVSHLIIKHCHEEVEHAGKGITLNEVRSRGYWLVGGSSVVSSYISKCVKCLKLRGVVKDQKMADLPPDRLEPAPPFTYCAVDYFGPWIIKDGRKELKRYGVLFTCMVSRAMDTASFINALCRFICRRGPIRQLRSDQGSNFIGARRELKEALAELDHQRISTELLKVNCDWFSFRMNVPSASHMGGVWERQIRTVRSVMSAILHKNGSQLDGESLRTFLCETEAIVNSCPLTVNTLSDPDFPDPLTPNHLLTLKTKVVLPPPGMFQSADLYSRKRWRRVQHLANEFWCRWRKEYLASLQQRSK</sequence>
<dbReference type="InterPro" id="IPR012337">
    <property type="entry name" value="RNaseH-like_sf"/>
</dbReference>
<feature type="region of interest" description="Disordered" evidence="1">
    <location>
        <begin position="303"/>
        <end position="345"/>
    </location>
</feature>
<evidence type="ECO:0000313" key="3">
    <source>
        <dbReference type="EMBL" id="KAK2558711.1"/>
    </source>
</evidence>
<dbReference type="Gene3D" id="3.30.420.10">
    <property type="entry name" value="Ribonuclease H-like superfamily/Ribonuclease H"/>
    <property type="match status" value="1"/>
</dbReference>
<feature type="compositionally biased region" description="Low complexity" evidence="1">
    <location>
        <begin position="156"/>
        <end position="180"/>
    </location>
</feature>
<feature type="region of interest" description="Disordered" evidence="1">
    <location>
        <begin position="575"/>
        <end position="622"/>
    </location>
</feature>
<feature type="compositionally biased region" description="Polar residues" evidence="1">
    <location>
        <begin position="598"/>
        <end position="622"/>
    </location>
</feature>
<dbReference type="Pfam" id="PF18701">
    <property type="entry name" value="DUF5641"/>
    <property type="match status" value="1"/>
</dbReference>
<dbReference type="InterPro" id="IPR008042">
    <property type="entry name" value="Retrotrans_Pao"/>
</dbReference>
<feature type="domain" description="DUF5641" evidence="2">
    <location>
        <begin position="1824"/>
        <end position="1853"/>
    </location>
</feature>
<reference evidence="3" key="2">
    <citation type="journal article" date="2023" name="Science">
        <title>Genomic signatures of disease resistance in endangered staghorn corals.</title>
        <authorList>
            <person name="Vollmer S.V."/>
            <person name="Selwyn J.D."/>
            <person name="Despard B.A."/>
            <person name="Roesel C.L."/>
        </authorList>
    </citation>
    <scope>NUCLEOTIDE SEQUENCE</scope>
    <source>
        <strain evidence="3">K2</strain>
    </source>
</reference>
<dbReference type="PANTHER" id="PTHR47331">
    <property type="entry name" value="PHD-TYPE DOMAIN-CONTAINING PROTEIN"/>
    <property type="match status" value="1"/>
</dbReference>
<dbReference type="EMBL" id="JARQWQ010000043">
    <property type="protein sequence ID" value="KAK2558711.1"/>
    <property type="molecule type" value="Genomic_DNA"/>
</dbReference>
<dbReference type="InterPro" id="IPR005312">
    <property type="entry name" value="DUF1759"/>
</dbReference>
<name>A0AAD9QD50_ACRCE</name>
<evidence type="ECO:0000313" key="4">
    <source>
        <dbReference type="Proteomes" id="UP001249851"/>
    </source>
</evidence>
<dbReference type="InterPro" id="IPR043502">
    <property type="entry name" value="DNA/RNA_pol_sf"/>
</dbReference>
<feature type="compositionally biased region" description="Low complexity" evidence="1">
    <location>
        <begin position="1452"/>
        <end position="1463"/>
    </location>
</feature>
<proteinExistence type="predicted"/>
<evidence type="ECO:0000256" key="1">
    <source>
        <dbReference type="SAM" id="MobiDB-lite"/>
    </source>
</evidence>
<dbReference type="Pfam" id="PF05380">
    <property type="entry name" value="Peptidase_A17"/>
    <property type="match status" value="1"/>
</dbReference>
<comment type="caution">
    <text evidence="3">The sequence shown here is derived from an EMBL/GenBank/DDBJ whole genome shotgun (WGS) entry which is preliminary data.</text>
</comment>
<feature type="compositionally biased region" description="Basic and acidic residues" evidence="1">
    <location>
        <begin position="575"/>
        <end position="588"/>
    </location>
</feature>